<dbReference type="EMBL" id="MU007015">
    <property type="protein sequence ID" value="KAF2434753.1"/>
    <property type="molecule type" value="Genomic_DNA"/>
</dbReference>
<evidence type="ECO:0000313" key="9">
    <source>
        <dbReference type="Proteomes" id="UP000800235"/>
    </source>
</evidence>
<dbReference type="GO" id="GO:0006893">
    <property type="term" value="P:Golgi to plasma membrane transport"/>
    <property type="evidence" value="ECO:0007669"/>
    <property type="project" value="TreeGrafter"/>
</dbReference>
<dbReference type="PANTHER" id="PTHR12702:SF0">
    <property type="entry name" value="EXOCYST COMPLEX COMPONENT 6"/>
    <property type="match status" value="1"/>
</dbReference>
<comment type="function">
    <text evidence="5">Component of the exocyst complex involved in the docking of exocytic vesicles with fusion sites on the plasma membrane.</text>
</comment>
<evidence type="ECO:0000259" key="7">
    <source>
        <dbReference type="Pfam" id="PF20651"/>
    </source>
</evidence>
<dbReference type="GO" id="GO:0000145">
    <property type="term" value="C:exocyst"/>
    <property type="evidence" value="ECO:0007669"/>
    <property type="project" value="UniProtKB-UniRule"/>
</dbReference>
<evidence type="ECO:0000256" key="1">
    <source>
        <dbReference type="ARBA" id="ARBA00007944"/>
    </source>
</evidence>
<name>A0A9P4U380_9PEZI</name>
<comment type="similarity">
    <text evidence="1 5">Belongs to the SEC15 family.</text>
</comment>
<dbReference type="InterPro" id="IPR042045">
    <property type="entry name" value="EXOC6/Sec15_C_dom1"/>
</dbReference>
<keyword evidence="9" id="KW-1185">Reference proteome</keyword>
<reference evidence="8" key="1">
    <citation type="journal article" date="2020" name="Stud. Mycol.">
        <title>101 Dothideomycetes genomes: a test case for predicting lifestyles and emergence of pathogens.</title>
        <authorList>
            <person name="Haridas S."/>
            <person name="Albert R."/>
            <person name="Binder M."/>
            <person name="Bloem J."/>
            <person name="Labutti K."/>
            <person name="Salamov A."/>
            <person name="Andreopoulos B."/>
            <person name="Baker S."/>
            <person name="Barry K."/>
            <person name="Bills G."/>
            <person name="Bluhm B."/>
            <person name="Cannon C."/>
            <person name="Castanera R."/>
            <person name="Culley D."/>
            <person name="Daum C."/>
            <person name="Ezra D."/>
            <person name="Gonzalez J."/>
            <person name="Henrissat B."/>
            <person name="Kuo A."/>
            <person name="Liang C."/>
            <person name="Lipzen A."/>
            <person name="Lutzoni F."/>
            <person name="Magnuson J."/>
            <person name="Mondo S."/>
            <person name="Nolan M."/>
            <person name="Ohm R."/>
            <person name="Pangilinan J."/>
            <person name="Park H.-J."/>
            <person name="Ramirez L."/>
            <person name="Alfaro M."/>
            <person name="Sun H."/>
            <person name="Tritt A."/>
            <person name="Yoshinaga Y."/>
            <person name="Zwiers L.-H."/>
            <person name="Turgeon B."/>
            <person name="Goodwin S."/>
            <person name="Spatafora J."/>
            <person name="Crous P."/>
            <person name="Grigoriev I."/>
        </authorList>
    </citation>
    <scope>NUCLEOTIDE SEQUENCE</scope>
    <source>
        <strain evidence="8">CBS 130266</strain>
    </source>
</reference>
<evidence type="ECO:0000256" key="2">
    <source>
        <dbReference type="ARBA" id="ARBA00022448"/>
    </source>
</evidence>
<protein>
    <recommendedName>
        <fullName evidence="5">Exocyst complex component SEC15</fullName>
    </recommendedName>
</protein>
<dbReference type="GO" id="GO:0016020">
    <property type="term" value="C:membrane"/>
    <property type="evidence" value="ECO:0007669"/>
    <property type="project" value="TreeGrafter"/>
</dbReference>
<dbReference type="AlphaFoldDB" id="A0A9P4U380"/>
<sequence>MPTLDDFDDDLFAAVQQVTVTTSDSDYIDQLVPLIKLARNSDRSPQLVRTLWEISHQRESEIEKICNSNHQEFVSSVNQLLRVREGTVNLGSEILTLNQSIQTSTEKLANQKKALVDSRSVRQNIDETTTALNACLDVLRLSNQVHELLAKKRHYAALRALDELRDVHLKEVGRYKIAEMIEKSVPATHRLIAEAVMTDLNTWLYRIREASQYLGEVAFYHTEMRRTRMRERVEKEEFMGKFKLNSAVELVADETDEFDILNNEETETQVDFSPLFECMHIHETLGRTDQFKIEYAATRRRQKELLIPTTLDLLDEDEANLSSLLESITGFAIVERATMAKTHNFRAAVDVDELWESMCQSAITLISNALPKVDSDEKLLKIKGRIALFIQTMGSWNYNVSSLNSLVLTIFAKYAQLLKYRFSEDFQEIVSTDDYMPMPINSLDEYDKVVNVSWYTPDTRREELIFPCVLPFSQMYPLCCIDIRNFLNQIYQFSDENFQHSNVIDETLMTSLDDLLCENVCQSLVERLSSQYPGQIVQILTNLEHFEHACEELQTLLFQARSSSSASAPVVLRAKEQFAAGRKTAEKRIFELVNSKIDDLIDTAEYDWQVSASSYMQELTRYLHNNMSSVMLGLPTDLKELVYFDALSHAANSVLELALDDHVQRISPAAIRLLNNDVQYLSAFVDTLDNPILKENLDELIQTVALMQTDNPDEFFDVGQANRKYGRVDRQNGAALLEKYVQTQKDNTFANYASRFGLNRS</sequence>
<dbReference type="PIRSF" id="PIRSF025007">
    <property type="entry name" value="Sec15"/>
    <property type="match status" value="1"/>
</dbReference>
<dbReference type="InterPro" id="IPR007225">
    <property type="entry name" value="EXOC6/Sec15"/>
</dbReference>
<dbReference type="InterPro" id="IPR046361">
    <property type="entry name" value="EXOC6/Sec15_C"/>
</dbReference>
<dbReference type="PANTHER" id="PTHR12702">
    <property type="entry name" value="SEC15"/>
    <property type="match status" value="1"/>
</dbReference>
<gene>
    <name evidence="8" type="ORF">EJ08DRAFT_668212</name>
</gene>
<keyword evidence="4" id="KW-0175">Coiled coil</keyword>
<keyword evidence="2 5" id="KW-0813">Transport</keyword>
<dbReference type="FunFam" id="1.10.357.30:FF:000004">
    <property type="entry name" value="Exocyst complex component SEC15"/>
    <property type="match status" value="1"/>
</dbReference>
<dbReference type="Pfam" id="PF04091">
    <property type="entry name" value="Sec15_C"/>
    <property type="match status" value="1"/>
</dbReference>
<feature type="domain" description="Exocyst complex subunit EXOC6/Sec15 C-terminal" evidence="6">
    <location>
        <begin position="402"/>
        <end position="739"/>
    </location>
</feature>
<dbReference type="InterPro" id="IPR048359">
    <property type="entry name" value="EXOC6_Sec15_N"/>
</dbReference>
<dbReference type="GO" id="GO:0006886">
    <property type="term" value="P:intracellular protein transport"/>
    <property type="evidence" value="ECO:0007669"/>
    <property type="project" value="InterPro"/>
</dbReference>
<dbReference type="Proteomes" id="UP000800235">
    <property type="component" value="Unassembled WGS sequence"/>
</dbReference>
<evidence type="ECO:0000256" key="3">
    <source>
        <dbReference type="ARBA" id="ARBA00022483"/>
    </source>
</evidence>
<evidence type="ECO:0000256" key="5">
    <source>
        <dbReference type="PIRNR" id="PIRNR025007"/>
    </source>
</evidence>
<feature type="domain" description="Exocyst complex component EXOC6/Sec15 N-terminal" evidence="7">
    <location>
        <begin position="51"/>
        <end position="219"/>
    </location>
</feature>
<dbReference type="Gene3D" id="1.10.357.30">
    <property type="entry name" value="Exocyst complex subunit Sec15 C-terminal domain, N-terminal subdomain"/>
    <property type="match status" value="1"/>
</dbReference>
<dbReference type="GO" id="GO:0090522">
    <property type="term" value="P:vesicle tethering involved in exocytosis"/>
    <property type="evidence" value="ECO:0007669"/>
    <property type="project" value="UniProtKB-UniRule"/>
</dbReference>
<dbReference type="InterPro" id="IPR042044">
    <property type="entry name" value="EXOC6PINT-1/Sec15/Tip20_C_dom2"/>
</dbReference>
<accession>A0A9P4U380</accession>
<dbReference type="Pfam" id="PF20651">
    <property type="entry name" value="EXOC6_Sec15_N"/>
    <property type="match status" value="1"/>
</dbReference>
<organism evidence="8 9">
    <name type="scientific">Tothia fuscella</name>
    <dbReference type="NCBI Taxonomy" id="1048955"/>
    <lineage>
        <taxon>Eukaryota</taxon>
        <taxon>Fungi</taxon>
        <taxon>Dikarya</taxon>
        <taxon>Ascomycota</taxon>
        <taxon>Pezizomycotina</taxon>
        <taxon>Dothideomycetes</taxon>
        <taxon>Pleosporomycetidae</taxon>
        <taxon>Venturiales</taxon>
        <taxon>Cylindrosympodiaceae</taxon>
        <taxon>Tothia</taxon>
    </lineage>
</organism>
<comment type="caution">
    <text evidence="8">The sequence shown here is derived from an EMBL/GenBank/DDBJ whole genome shotgun (WGS) entry which is preliminary data.</text>
</comment>
<evidence type="ECO:0000259" key="6">
    <source>
        <dbReference type="Pfam" id="PF04091"/>
    </source>
</evidence>
<evidence type="ECO:0000313" key="8">
    <source>
        <dbReference type="EMBL" id="KAF2434753.1"/>
    </source>
</evidence>
<keyword evidence="3 5" id="KW-0268">Exocytosis</keyword>
<dbReference type="OrthoDB" id="10267033at2759"/>
<evidence type="ECO:0000256" key="4">
    <source>
        <dbReference type="ARBA" id="ARBA00023054"/>
    </source>
</evidence>
<proteinExistence type="inferred from homology"/>
<dbReference type="Gene3D" id="1.20.58.670">
    <property type="entry name" value="Dsl1p vesicle tethering complex, Tip20p subunit, domain D"/>
    <property type="match status" value="1"/>
</dbReference>